<evidence type="ECO:0000256" key="3">
    <source>
        <dbReference type="ARBA" id="ARBA00022801"/>
    </source>
</evidence>
<dbReference type="OrthoDB" id="9776488at2"/>
<organism evidence="10 11">
    <name type="scientific">Mesobaculum littorinae</name>
    <dbReference type="NCBI Taxonomy" id="2486419"/>
    <lineage>
        <taxon>Bacteria</taxon>
        <taxon>Pseudomonadati</taxon>
        <taxon>Pseudomonadota</taxon>
        <taxon>Alphaproteobacteria</taxon>
        <taxon>Rhodobacterales</taxon>
        <taxon>Roseobacteraceae</taxon>
        <taxon>Mesobaculum</taxon>
    </lineage>
</organism>
<feature type="binding site" evidence="8">
    <location>
        <position position="120"/>
    </location>
    <ligand>
        <name>Zn(2+)</name>
        <dbReference type="ChEBI" id="CHEBI:29105"/>
    </ligand>
</feature>
<evidence type="ECO:0000256" key="4">
    <source>
        <dbReference type="ARBA" id="ARBA00023277"/>
    </source>
</evidence>
<dbReference type="InterPro" id="IPR011059">
    <property type="entry name" value="Metal-dep_hydrolase_composite"/>
</dbReference>
<sequence>MTDHLDGSILTPGGWIAGRVTFGDRITAVEGTPTGLPRPPYILPGFVDTHVHGGGGADMMEGAEAIRTAARAHVRHGTTSICPTSVTAPDDDTERFLDGVAAAMEANWPDAARVLGAHLEGPFINPDKLGAQPPFARAPDLERLRDWTRRARVRVMTFAPEMDADHALRDALAAAEIRAQAGHSLCTYAQGAAALAAGCGVTHLFNAMSGIAHRGNGLAGAALAQARFAEVIPDLVHVEAGAILAARRAIPDLYGVTDATAGAGMPDGDYRLGRHDVIKRDGAMRLADGTLAGSALTMDQALRNLVAIGLPLDEAARRLSTLPADWLGLSRIGRIAPGAHADLLSLDADLTLGRVLKDGTDILPER</sequence>
<feature type="domain" description="Amidohydrolase-related" evidence="9">
    <location>
        <begin position="41"/>
        <end position="349"/>
    </location>
</feature>
<dbReference type="GO" id="GO:0006046">
    <property type="term" value="P:N-acetylglucosamine catabolic process"/>
    <property type="evidence" value="ECO:0007669"/>
    <property type="project" value="TreeGrafter"/>
</dbReference>
<dbReference type="AlphaFoldDB" id="A0A438AFH9"/>
<dbReference type="Pfam" id="PF01979">
    <property type="entry name" value="Amidohydro_1"/>
    <property type="match status" value="1"/>
</dbReference>
<evidence type="ECO:0000256" key="1">
    <source>
        <dbReference type="ARBA" id="ARBA00010716"/>
    </source>
</evidence>
<dbReference type="Gene3D" id="2.30.40.10">
    <property type="entry name" value="Urease, subunit C, domain 1"/>
    <property type="match status" value="1"/>
</dbReference>
<evidence type="ECO:0000259" key="9">
    <source>
        <dbReference type="Pfam" id="PF01979"/>
    </source>
</evidence>
<dbReference type="InterPro" id="IPR003764">
    <property type="entry name" value="GlcNAc_6-P_deAcase"/>
</dbReference>
<feature type="binding site" evidence="8">
    <location>
        <position position="183"/>
    </location>
    <ligand>
        <name>Zn(2+)</name>
        <dbReference type="ChEBI" id="CHEBI:29105"/>
    </ligand>
</feature>
<dbReference type="SUPFAM" id="SSF51556">
    <property type="entry name" value="Metallo-dependent hydrolases"/>
    <property type="match status" value="1"/>
</dbReference>
<gene>
    <name evidence="10" type="ORF">EKE94_12370</name>
</gene>
<accession>A0A438AFH9</accession>
<evidence type="ECO:0000256" key="8">
    <source>
        <dbReference type="PIRSR" id="PIRSR038994-3"/>
    </source>
</evidence>
<feature type="binding site" evidence="7">
    <location>
        <begin position="206"/>
        <end position="207"/>
    </location>
    <ligand>
        <name>substrate</name>
    </ligand>
</feature>
<dbReference type="PANTHER" id="PTHR11113:SF14">
    <property type="entry name" value="N-ACETYLGLUCOSAMINE-6-PHOSPHATE DEACETYLASE"/>
    <property type="match status" value="1"/>
</dbReference>
<comment type="similarity">
    <text evidence="1 5">Belongs to the metallo-dependent hydrolases superfamily. NagA family.</text>
</comment>
<dbReference type="InterPro" id="IPR032466">
    <property type="entry name" value="Metal_Hydrolase"/>
</dbReference>
<evidence type="ECO:0000313" key="10">
    <source>
        <dbReference type="EMBL" id="RVV97355.1"/>
    </source>
</evidence>
<dbReference type="InterPro" id="IPR006680">
    <property type="entry name" value="Amidohydro-rel"/>
</dbReference>
<evidence type="ECO:0000256" key="7">
    <source>
        <dbReference type="PIRSR" id="PIRSR038994-2"/>
    </source>
</evidence>
<evidence type="ECO:0000256" key="5">
    <source>
        <dbReference type="PIRNR" id="PIRNR038994"/>
    </source>
</evidence>
<feature type="binding site" evidence="7">
    <location>
        <position position="214"/>
    </location>
    <ligand>
        <name>substrate</name>
    </ligand>
</feature>
<evidence type="ECO:0000256" key="6">
    <source>
        <dbReference type="PIRSR" id="PIRSR038994-1"/>
    </source>
</evidence>
<dbReference type="RefSeq" id="WP_127906951.1">
    <property type="nucleotide sequence ID" value="NZ_RQXX01000004.1"/>
</dbReference>
<feature type="active site" description="Proton donor/acceptor" evidence="6">
    <location>
        <position position="258"/>
    </location>
</feature>
<comment type="caution">
    <text evidence="10">The sequence shown here is derived from an EMBL/GenBank/DDBJ whole genome shotgun (WGS) entry which is preliminary data.</text>
</comment>
<dbReference type="Gene3D" id="3.20.20.140">
    <property type="entry name" value="Metal-dependent hydrolases"/>
    <property type="match status" value="1"/>
</dbReference>
<proteinExistence type="inferred from homology"/>
<keyword evidence="11" id="KW-1185">Reference proteome</keyword>
<keyword evidence="3 5" id="KW-0378">Hydrolase</keyword>
<keyword evidence="4 5" id="KW-0119">Carbohydrate metabolism</keyword>
<protein>
    <submittedName>
        <fullName evidence="10">N-acetylglucosamine-6-phosphate deacetylase</fullName>
    </submittedName>
</protein>
<evidence type="ECO:0000313" key="11">
    <source>
        <dbReference type="Proteomes" id="UP000285908"/>
    </source>
</evidence>
<dbReference type="PIRSF" id="PIRSF038994">
    <property type="entry name" value="NagA"/>
    <property type="match status" value="1"/>
</dbReference>
<reference evidence="10 11" key="1">
    <citation type="submission" date="2018-11" db="EMBL/GenBank/DDBJ databases">
        <title>Mesobaculum littorinae gen. nov., sp. nov., isolated from Littorina scabra that represents a novel genus of the order Rhodobacteraceae.</title>
        <authorList>
            <person name="Li F."/>
        </authorList>
    </citation>
    <scope>NUCLEOTIDE SEQUENCE [LARGE SCALE GENOMIC DNA]</scope>
    <source>
        <strain evidence="10 11">M0103</strain>
    </source>
</reference>
<dbReference type="PANTHER" id="PTHR11113">
    <property type="entry name" value="N-ACETYLGLUCOSAMINE-6-PHOSPHATE DEACETYLASE"/>
    <property type="match status" value="1"/>
</dbReference>
<feature type="binding site" evidence="7">
    <location>
        <begin position="291"/>
        <end position="293"/>
    </location>
    <ligand>
        <name>substrate</name>
    </ligand>
</feature>
<dbReference type="EMBL" id="RQXX01000004">
    <property type="protein sequence ID" value="RVV97355.1"/>
    <property type="molecule type" value="Genomic_DNA"/>
</dbReference>
<dbReference type="Proteomes" id="UP000285908">
    <property type="component" value="Unassembled WGS sequence"/>
</dbReference>
<comment type="cofactor">
    <cofactor evidence="8">
        <name>a divalent metal cation</name>
        <dbReference type="ChEBI" id="CHEBI:60240"/>
    </cofactor>
    <text evidence="8">Binds 1 divalent metal cation per subunit.</text>
</comment>
<dbReference type="GO" id="GO:0008448">
    <property type="term" value="F:N-acetylglucosamine-6-phosphate deacetylase activity"/>
    <property type="evidence" value="ECO:0007669"/>
    <property type="project" value="InterPro"/>
</dbReference>
<feature type="binding site" evidence="8">
    <location>
        <position position="203"/>
    </location>
    <ligand>
        <name>Zn(2+)</name>
        <dbReference type="ChEBI" id="CHEBI:29105"/>
    </ligand>
</feature>
<feature type="binding site" evidence="7">
    <location>
        <position position="131"/>
    </location>
    <ligand>
        <name>substrate</name>
    </ligand>
</feature>
<feature type="binding site" evidence="7">
    <location>
        <position position="237"/>
    </location>
    <ligand>
        <name>substrate</name>
    </ligand>
</feature>
<evidence type="ECO:0000256" key="2">
    <source>
        <dbReference type="ARBA" id="ARBA00022723"/>
    </source>
</evidence>
<dbReference type="GO" id="GO:0046872">
    <property type="term" value="F:metal ion binding"/>
    <property type="evidence" value="ECO:0007669"/>
    <property type="project" value="UniProtKB-KW"/>
</dbReference>
<name>A0A438AFH9_9RHOB</name>
<keyword evidence="2 8" id="KW-0479">Metal-binding</keyword>